<keyword evidence="3" id="KW-1185">Reference proteome</keyword>
<name>A0A368ZAH3_9FLAO</name>
<reference evidence="2 3" key="1">
    <citation type="submission" date="2018-07" db="EMBL/GenBank/DDBJ databases">
        <title>Genomic Encyclopedia of Type Strains, Phase III (KMG-III): the genomes of soil and plant-associated and newly described type strains.</title>
        <authorList>
            <person name="Whitman W."/>
        </authorList>
    </citation>
    <scope>NUCLEOTIDE SEQUENCE [LARGE SCALE GENOMIC DNA]</scope>
    <source>
        <strain evidence="2 3">CECT 7958</strain>
    </source>
</reference>
<evidence type="ECO:0000313" key="3">
    <source>
        <dbReference type="Proteomes" id="UP000253436"/>
    </source>
</evidence>
<accession>A0A368ZAH3</accession>
<comment type="caution">
    <text evidence="2">The sequence shown here is derived from an EMBL/GenBank/DDBJ whole genome shotgun (WGS) entry which is preliminary data.</text>
</comment>
<dbReference type="Proteomes" id="UP000253436">
    <property type="component" value="Unassembled WGS sequence"/>
</dbReference>
<keyword evidence="1" id="KW-1133">Transmembrane helix</keyword>
<gene>
    <name evidence="2" type="ORF">DFQ08_1184</name>
</gene>
<organism evidence="2 3">
    <name type="scientific">Winogradskyella arenosi</name>
    <dbReference type="NCBI Taxonomy" id="533325"/>
    <lineage>
        <taxon>Bacteria</taxon>
        <taxon>Pseudomonadati</taxon>
        <taxon>Bacteroidota</taxon>
        <taxon>Flavobacteriia</taxon>
        <taxon>Flavobacteriales</taxon>
        <taxon>Flavobacteriaceae</taxon>
        <taxon>Winogradskyella</taxon>
    </lineage>
</organism>
<keyword evidence="1" id="KW-0812">Transmembrane</keyword>
<dbReference type="EMBL" id="QPJO01000018">
    <property type="protein sequence ID" value="RCW89706.1"/>
    <property type="molecule type" value="Genomic_DNA"/>
</dbReference>
<keyword evidence="1" id="KW-0472">Membrane</keyword>
<protein>
    <submittedName>
        <fullName evidence="2">Uncharacterized protein</fullName>
    </submittedName>
</protein>
<sequence length="37" mass="4112">MNKFGKYVPFMILIMAVTFRLTGGMWATAGAGIKELF</sequence>
<proteinExistence type="predicted"/>
<feature type="transmembrane region" description="Helical" evidence="1">
    <location>
        <begin position="7"/>
        <end position="27"/>
    </location>
</feature>
<evidence type="ECO:0000313" key="2">
    <source>
        <dbReference type="EMBL" id="RCW89706.1"/>
    </source>
</evidence>
<dbReference type="AlphaFoldDB" id="A0A368ZAH3"/>
<evidence type="ECO:0000256" key="1">
    <source>
        <dbReference type="SAM" id="Phobius"/>
    </source>
</evidence>